<feature type="transmembrane region" description="Helical" evidence="1">
    <location>
        <begin position="743"/>
        <end position="763"/>
    </location>
</feature>
<accession>A0A0N0P4E2</accession>
<evidence type="ECO:0000313" key="3">
    <source>
        <dbReference type="EMBL" id="KPI85189.1"/>
    </source>
</evidence>
<evidence type="ECO:0008006" key="5">
    <source>
        <dbReference type="Google" id="ProtNLM"/>
    </source>
</evidence>
<dbReference type="EMBL" id="LJSK01000203">
    <property type="protein sequence ID" value="KPI85189.1"/>
    <property type="molecule type" value="Genomic_DNA"/>
</dbReference>
<dbReference type="Pfam" id="PF09773">
    <property type="entry name" value="Meckelin"/>
    <property type="match status" value="1"/>
</dbReference>
<keyword evidence="4" id="KW-1185">Reference proteome</keyword>
<gene>
    <name evidence="3" type="ORF">ABL78_5734</name>
</gene>
<dbReference type="Proteomes" id="UP000038009">
    <property type="component" value="Unassembled WGS sequence"/>
</dbReference>
<feature type="transmembrane region" description="Helical" evidence="1">
    <location>
        <begin position="589"/>
        <end position="612"/>
    </location>
</feature>
<evidence type="ECO:0000313" key="4">
    <source>
        <dbReference type="Proteomes" id="UP000038009"/>
    </source>
</evidence>
<dbReference type="OMA" id="YITENKG"/>
<dbReference type="AlphaFoldDB" id="A0A0N0P4E2"/>
<evidence type="ECO:0000256" key="2">
    <source>
        <dbReference type="SAM" id="SignalP"/>
    </source>
</evidence>
<dbReference type="InterPro" id="IPR009030">
    <property type="entry name" value="Growth_fac_rcpt_cys_sf"/>
</dbReference>
<reference evidence="3 4" key="1">
    <citation type="journal article" date="2015" name="PLoS Pathog.">
        <title>Leptomonas seymouri: Adaptations to the Dixenous Life Cycle Analyzed by Genome Sequencing, Transcriptome Profiling and Co-infection with Leishmania donovani.</title>
        <authorList>
            <person name="Kraeva N."/>
            <person name="Butenko A."/>
            <person name="Hlavacova J."/>
            <person name="Kostygov A."/>
            <person name="Myskova J."/>
            <person name="Grybchuk D."/>
            <person name="Lestinova T."/>
            <person name="Votypka J."/>
            <person name="Volf P."/>
            <person name="Opperdoes F."/>
            <person name="Flegontov P."/>
            <person name="Lukes J."/>
            <person name="Yurchenko V."/>
        </authorList>
    </citation>
    <scope>NUCLEOTIDE SEQUENCE [LARGE SCALE GENOMIC DNA]</scope>
    <source>
        <strain evidence="3 4">ATCC 30220</strain>
    </source>
</reference>
<dbReference type="GO" id="GO:0060271">
    <property type="term" value="P:cilium assembly"/>
    <property type="evidence" value="ECO:0007669"/>
    <property type="project" value="InterPro"/>
</dbReference>
<dbReference type="SUPFAM" id="SSF57184">
    <property type="entry name" value="Growth factor receptor domain"/>
    <property type="match status" value="1"/>
</dbReference>
<dbReference type="VEuPathDB" id="TriTrypDB:Lsey_0203_0020"/>
<protein>
    <recommendedName>
        <fullName evidence="5">Transmembrane protein 67</fullName>
    </recommendedName>
</protein>
<keyword evidence="1" id="KW-0812">Transmembrane</keyword>
<keyword evidence="1" id="KW-0472">Membrane</keyword>
<dbReference type="InterPro" id="IPR019170">
    <property type="entry name" value="Meckelin"/>
</dbReference>
<dbReference type="PANTHER" id="PTHR21274:SF0">
    <property type="entry name" value="MECKELIN"/>
    <property type="match status" value="1"/>
</dbReference>
<sequence>MALAKVSAASRRRETHLLRFVLFSFVVFLSAASMQAASETTTSCDKYGFFFDTADQHCAACPANSVRLSRRCVCNAGYAHQVNVVSGAESCVDCAAKQMMVSTVSSVNSSTYCLPCGGDKQLSCLSDSTYNAAAKMCTCPSGKVLVQQVGTLVLAGAMCATCGTAECTTCAWPYTMDAASGTCMCVAGYTTLYDASCVPTAEYQIMVSAAASSSAVLAPPNIDNSGAAGSPTVISVVQAYSVGAAVLCNRGNNTACQLLANLCVLMDYQPTSSPCVLYHAVKQSKPCADQWCETADAFPWLYYTRSNAAVLSDTRTDVHVLAREQLQFVVSLYDLYGNWRGYKFMIDEVNPCFLENTYMERFTAAGDTRVTRCHVNWRWFLHANDTVFYEFFLLDPSNATHLIAVPVLVDFTNHVFHPKAFHDAWLYRGGGTTDGSMPTHGFRRRFYAYDNVGGRDVALPSINTTYITTLWSASLMLGLSARRQTQQVTPLLVLRYASKMTSTIADATVADALHQIRRSPLNASGAAGYTLQCEMHAYFLPRSDSVSQGLRVTLIVVSSLCFISAWLRVYGWMRRRQYVVLDWLALLRFFVYLCNHISNVYFAIVAFTSWYIFLTYKNQSSLSRAVMESDLYINAMLYTAVATKAVTVLYRLVEQCNADYFVIDWERPKGQLLRENKIVPVSMWRSTFVANELSELQALRYWHPLLTMAIILLFLVGLEYLNMSASVPQGSRYVGGMTETFETLRIAIDTFFWVAVALVMYLLEYQIYYRFIVVHPLQAFIDLCSVSNISIMILLEQHWGFYIHGESIHAHADISMQEFQNNLFLEAQGNLPVRGLGGQSKSQAFEVYLGPYTRQYLYMCYMEVQLEHLRSLNKREKLVNPAQWHYLSFLFGFSRKPRVYSPAALAIKDRINNAFQQSVRRAESTLLVKFVLQKWIDFPPNVMYMNGPQRGDHGGKDLFFIDSAESYGRAFLCGLDLDLFVLYAALFAAIDASLVNPYAAVVLTFTVEVVLRFYRVREGLINLSHKTMIDDRFFI</sequence>
<dbReference type="PANTHER" id="PTHR21274">
    <property type="entry name" value="MECKELIN"/>
    <property type="match status" value="1"/>
</dbReference>
<feature type="chain" id="PRO_5005857219" description="Transmembrane protein 67" evidence="2">
    <location>
        <begin position="32"/>
        <end position="1035"/>
    </location>
</feature>
<dbReference type="OrthoDB" id="419138at2759"/>
<name>A0A0N0P4E2_LEPSE</name>
<feature type="transmembrane region" description="Helical" evidence="1">
    <location>
        <begin position="632"/>
        <end position="653"/>
    </location>
</feature>
<keyword evidence="2" id="KW-0732">Signal</keyword>
<dbReference type="GO" id="GO:0036038">
    <property type="term" value="C:MKS complex"/>
    <property type="evidence" value="ECO:0007669"/>
    <property type="project" value="InterPro"/>
</dbReference>
<feature type="transmembrane region" description="Helical" evidence="1">
    <location>
        <begin position="996"/>
        <end position="1014"/>
    </location>
</feature>
<proteinExistence type="predicted"/>
<feature type="transmembrane region" description="Helical" evidence="1">
    <location>
        <begin position="549"/>
        <end position="569"/>
    </location>
</feature>
<keyword evidence="1" id="KW-1133">Transmembrane helix</keyword>
<comment type="caution">
    <text evidence="3">The sequence shown here is derived from an EMBL/GenBank/DDBJ whole genome shotgun (WGS) entry which is preliminary data.</text>
</comment>
<feature type="signal peptide" evidence="2">
    <location>
        <begin position="1"/>
        <end position="31"/>
    </location>
</feature>
<organism evidence="3 4">
    <name type="scientific">Leptomonas seymouri</name>
    <dbReference type="NCBI Taxonomy" id="5684"/>
    <lineage>
        <taxon>Eukaryota</taxon>
        <taxon>Discoba</taxon>
        <taxon>Euglenozoa</taxon>
        <taxon>Kinetoplastea</taxon>
        <taxon>Metakinetoplastina</taxon>
        <taxon>Trypanosomatida</taxon>
        <taxon>Trypanosomatidae</taxon>
        <taxon>Leishmaniinae</taxon>
        <taxon>Leptomonas</taxon>
    </lineage>
</organism>
<feature type="transmembrane region" description="Helical" evidence="1">
    <location>
        <begin position="970"/>
        <end position="990"/>
    </location>
</feature>
<feature type="transmembrane region" description="Helical" evidence="1">
    <location>
        <begin position="701"/>
        <end position="723"/>
    </location>
</feature>
<evidence type="ECO:0000256" key="1">
    <source>
        <dbReference type="SAM" id="Phobius"/>
    </source>
</evidence>